<organism evidence="4">
    <name type="scientific">Candida tenuis (strain ATCC 10573 / BCRC 21748 / CBS 615 / JCM 9827 / NBRC 10315 / NRRL Y-1498 / VKM Y-70)</name>
    <name type="common">Yeast</name>
    <name type="synonym">Yamadazyma tenuis</name>
    <dbReference type="NCBI Taxonomy" id="590646"/>
    <lineage>
        <taxon>Eukaryota</taxon>
        <taxon>Fungi</taxon>
        <taxon>Dikarya</taxon>
        <taxon>Ascomycota</taxon>
        <taxon>Saccharomycotina</taxon>
        <taxon>Pichiomycetes</taxon>
        <taxon>Debaryomycetaceae</taxon>
        <taxon>Yamadazyma</taxon>
    </lineage>
</organism>
<feature type="region of interest" description="Disordered" evidence="1">
    <location>
        <begin position="504"/>
        <end position="547"/>
    </location>
</feature>
<dbReference type="SUPFAM" id="SSF47923">
    <property type="entry name" value="Ypt/Rab-GAP domain of gyp1p"/>
    <property type="match status" value="2"/>
</dbReference>
<reference evidence="3 4" key="1">
    <citation type="journal article" date="2011" name="Proc. Natl. Acad. Sci. U.S.A.">
        <title>Comparative genomics of xylose-fermenting fungi for enhanced biofuel production.</title>
        <authorList>
            <person name="Wohlbach D.J."/>
            <person name="Kuo A."/>
            <person name="Sato T.K."/>
            <person name="Potts K.M."/>
            <person name="Salamov A.A."/>
            <person name="LaButti K.M."/>
            <person name="Sun H."/>
            <person name="Clum A."/>
            <person name="Pangilinan J.L."/>
            <person name="Lindquist E.A."/>
            <person name="Lucas S."/>
            <person name="Lapidus A."/>
            <person name="Jin M."/>
            <person name="Gunawan C."/>
            <person name="Balan V."/>
            <person name="Dale B.E."/>
            <person name="Jeffries T.W."/>
            <person name="Zinkel R."/>
            <person name="Barry K.W."/>
            <person name="Grigoriev I.V."/>
            <person name="Gasch A.P."/>
        </authorList>
    </citation>
    <scope>NUCLEOTIDE SEQUENCE [LARGE SCALE GENOMIC DNA]</scope>
    <source>
        <strain evidence="4">ATCC 10573 / BCRC 21748 / CBS 615 / JCM 9827 / NBRC 10315 / NRRL Y-1498 / VKM Y-70</strain>
    </source>
</reference>
<evidence type="ECO:0000313" key="4">
    <source>
        <dbReference type="Proteomes" id="UP000000707"/>
    </source>
</evidence>
<dbReference type="STRING" id="590646.G3B0Y8"/>
<dbReference type="InterPro" id="IPR000195">
    <property type="entry name" value="Rab-GAP-TBC_dom"/>
</dbReference>
<name>G3B0Y8_CANTC</name>
<protein>
    <recommendedName>
        <fullName evidence="2">Rab-GAP TBC domain-containing protein</fullName>
    </recommendedName>
</protein>
<dbReference type="Gene3D" id="1.10.472.80">
    <property type="entry name" value="Ypt/Rab-GAP domain of gyp1p, domain 3"/>
    <property type="match status" value="1"/>
</dbReference>
<dbReference type="AlphaFoldDB" id="G3B0Y8"/>
<evidence type="ECO:0000256" key="1">
    <source>
        <dbReference type="SAM" id="MobiDB-lite"/>
    </source>
</evidence>
<evidence type="ECO:0000313" key="3">
    <source>
        <dbReference type="EMBL" id="EGV65142.1"/>
    </source>
</evidence>
<sequence length="579" mass="67070">MSQFDQTELADSSFSEASPDRLSFKSAKSSTASSLIADYTGSRSKKDKVKPSFNYDLDVFKLCQKYLDEKNHHGLALIARQRGLPPFLRFKIWPVLLKYHPYVVKPSIQPDNEKKDSQITEEELRQMIKKDLNKYLIRLQYSRGGSINNQPKVGPEGGDGEETESDESRVEKQIFETLENSVVKFFLKWGKILKYDGALTWIALGLAEWFPPIAKTHWVLVGRDLSSTNNNSVKDMFTDYSNYMENIPELKSYLDKLVDDETISTMSFHDVYERLVLVLLHCPSNKLQSPGHRSKWSSNMLNNETLLNLPANGCSIEERVTFFIYIFKKLLPELAHYFSEEQILNKFGSNDDEWLIWWLKYCGSKVWSRLDRGKIWDLLLGFKFKTPGKDYNEQLRLDANLLSKLGNTDIFWSLSLDTFNSNSFINLANLNVSQEIYANEVEIPFPKVNPHVQLVFIAVALLKSKENTLIELDQHEIRQYLSRLPTNSYNLTNKYHIFKQKFDKMREDESSKPSSRSSRSSTIDLTPRDPSGSLSVSPDLHNNMITNDSQENHSIDFMDNIINEAGELWRKWLWLENEQ</sequence>
<dbReference type="Proteomes" id="UP000000707">
    <property type="component" value="Unassembled WGS sequence"/>
</dbReference>
<accession>G3B0Y8</accession>
<dbReference type="PROSITE" id="PS50086">
    <property type="entry name" value="TBC_RABGAP"/>
    <property type="match status" value="1"/>
</dbReference>
<feature type="compositionally biased region" description="Low complexity" evidence="1">
    <location>
        <begin position="512"/>
        <end position="521"/>
    </location>
</feature>
<dbReference type="SMART" id="SM00164">
    <property type="entry name" value="TBC"/>
    <property type="match status" value="1"/>
</dbReference>
<gene>
    <name evidence="3" type="ORF">CANTEDRAFT_113600</name>
</gene>
<dbReference type="EMBL" id="GL996515">
    <property type="protein sequence ID" value="EGV65142.1"/>
    <property type="molecule type" value="Genomic_DNA"/>
</dbReference>
<dbReference type="GeneID" id="18247039"/>
<proteinExistence type="predicted"/>
<keyword evidence="4" id="KW-1185">Reference proteome</keyword>
<dbReference type="OrthoDB" id="27140at2759"/>
<feature type="domain" description="Rab-GAP TBC" evidence="2">
    <location>
        <begin position="83"/>
        <end position="383"/>
    </location>
</feature>
<feature type="region of interest" description="Disordered" evidence="1">
    <location>
        <begin position="1"/>
        <end position="30"/>
    </location>
</feature>
<evidence type="ECO:0000259" key="2">
    <source>
        <dbReference type="PROSITE" id="PS50086"/>
    </source>
</evidence>
<dbReference type="KEGG" id="cten:18247039"/>
<dbReference type="eggNOG" id="ENOG502QVXN">
    <property type="taxonomic scope" value="Eukaryota"/>
</dbReference>
<feature type="region of interest" description="Disordered" evidence="1">
    <location>
        <begin position="146"/>
        <end position="170"/>
    </location>
</feature>
<feature type="compositionally biased region" description="Polar residues" evidence="1">
    <location>
        <begin position="1"/>
        <end position="16"/>
    </location>
</feature>
<dbReference type="InterPro" id="IPR035969">
    <property type="entry name" value="Rab-GAP_TBC_sf"/>
</dbReference>